<comment type="caution">
    <text evidence="2">The sequence shown here is derived from an EMBL/GenBank/DDBJ whole genome shotgun (WGS) entry which is preliminary data.</text>
</comment>
<dbReference type="EMBL" id="JBCAWK010000011">
    <property type="protein sequence ID" value="KAK8846784.1"/>
    <property type="molecule type" value="Genomic_DNA"/>
</dbReference>
<dbReference type="KEGG" id="kne:92183130"/>
<dbReference type="SUPFAM" id="SSF46785">
    <property type="entry name" value="Winged helix' DNA-binding domain"/>
    <property type="match status" value="1"/>
</dbReference>
<accession>A0AAW0YV97</accession>
<feature type="compositionally biased region" description="Basic and acidic residues" evidence="1">
    <location>
        <begin position="376"/>
        <end position="389"/>
    </location>
</feature>
<evidence type="ECO:0000313" key="3">
    <source>
        <dbReference type="Proteomes" id="UP001388673"/>
    </source>
</evidence>
<dbReference type="InterPro" id="IPR036390">
    <property type="entry name" value="WH_DNA-bd_sf"/>
</dbReference>
<feature type="region of interest" description="Disordered" evidence="1">
    <location>
        <begin position="299"/>
        <end position="326"/>
    </location>
</feature>
<feature type="region of interest" description="Disordered" evidence="1">
    <location>
        <begin position="69"/>
        <end position="89"/>
    </location>
</feature>
<feature type="compositionally biased region" description="Polar residues" evidence="1">
    <location>
        <begin position="155"/>
        <end position="172"/>
    </location>
</feature>
<evidence type="ECO:0000313" key="2">
    <source>
        <dbReference type="EMBL" id="KAK8846784.1"/>
    </source>
</evidence>
<feature type="compositionally biased region" description="Basic and acidic residues" evidence="1">
    <location>
        <begin position="542"/>
        <end position="556"/>
    </location>
</feature>
<evidence type="ECO:0008006" key="4">
    <source>
        <dbReference type="Google" id="ProtNLM"/>
    </source>
</evidence>
<feature type="region of interest" description="Disordered" evidence="1">
    <location>
        <begin position="124"/>
        <end position="182"/>
    </location>
</feature>
<feature type="compositionally biased region" description="Low complexity" evidence="1">
    <location>
        <begin position="572"/>
        <end position="601"/>
    </location>
</feature>
<feature type="compositionally biased region" description="Low complexity" evidence="1">
    <location>
        <begin position="299"/>
        <end position="310"/>
    </location>
</feature>
<dbReference type="GeneID" id="92183130"/>
<dbReference type="Gene3D" id="1.10.10.2670">
    <property type="entry name" value="E3 ubiquitin-protein ligase"/>
    <property type="match status" value="1"/>
</dbReference>
<organism evidence="2 3">
    <name type="scientific">Kwoniella newhampshirensis</name>
    <dbReference type="NCBI Taxonomy" id="1651941"/>
    <lineage>
        <taxon>Eukaryota</taxon>
        <taxon>Fungi</taxon>
        <taxon>Dikarya</taxon>
        <taxon>Basidiomycota</taxon>
        <taxon>Agaricomycotina</taxon>
        <taxon>Tremellomycetes</taxon>
        <taxon>Tremellales</taxon>
        <taxon>Cryptococcaceae</taxon>
        <taxon>Kwoniella</taxon>
    </lineage>
</organism>
<protein>
    <recommendedName>
        <fullName evidence="4">RNA polymerase II elongation factor ELL N-terminal domain-containing protein</fullName>
    </recommendedName>
</protein>
<feature type="compositionally biased region" description="Polar residues" evidence="1">
    <location>
        <begin position="359"/>
        <end position="373"/>
    </location>
</feature>
<reference evidence="2 3" key="1">
    <citation type="journal article" date="2024" name="bioRxiv">
        <title>Comparative genomics of Cryptococcus and Kwoniella reveals pathogenesis evolution and contrasting karyotype dynamics via intercentromeric recombination or chromosome fusion.</title>
        <authorList>
            <person name="Coelho M.A."/>
            <person name="David-Palma M."/>
            <person name="Shea T."/>
            <person name="Bowers K."/>
            <person name="McGinley-Smith S."/>
            <person name="Mohammad A.W."/>
            <person name="Gnirke A."/>
            <person name="Yurkov A.M."/>
            <person name="Nowrousian M."/>
            <person name="Sun S."/>
            <person name="Cuomo C.A."/>
            <person name="Heitman J."/>
        </authorList>
    </citation>
    <scope>NUCLEOTIDE SEQUENCE [LARGE SCALE GENOMIC DNA]</scope>
    <source>
        <strain evidence="2 3">CBS 13917</strain>
    </source>
</reference>
<evidence type="ECO:0000256" key="1">
    <source>
        <dbReference type="SAM" id="MobiDB-lite"/>
    </source>
</evidence>
<feature type="compositionally biased region" description="Basic and acidic residues" evidence="1">
    <location>
        <begin position="416"/>
        <end position="435"/>
    </location>
</feature>
<dbReference type="Proteomes" id="UP001388673">
    <property type="component" value="Unassembled WGS sequence"/>
</dbReference>
<dbReference type="AlphaFoldDB" id="A0AAW0YV97"/>
<proteinExistence type="predicted"/>
<name>A0AAW0YV97_9TREE</name>
<dbReference type="RefSeq" id="XP_066800734.1">
    <property type="nucleotide sequence ID" value="XM_066948961.1"/>
</dbReference>
<feature type="region of interest" description="Disordered" evidence="1">
    <location>
        <begin position="343"/>
        <end position="606"/>
    </location>
</feature>
<keyword evidence="3" id="KW-1185">Reference proteome</keyword>
<gene>
    <name evidence="2" type="ORF">IAR55_005872</name>
</gene>
<dbReference type="InterPro" id="IPR042065">
    <property type="entry name" value="E3_ELL-like"/>
</dbReference>
<sequence length="666" mass="70870">MSFLPTSGSVPLVTTSGSGVQPTKAAFLVKFPEDAWAALQDGAGSGAEVSISVNGGLTLNIPHQPPLKLESRSTGTPSEIHAFTSSPSPSLSLTALASTRLSVPMSSAFTARAADKLKAQNEAIDRERKERAVRVEGSSTSMGKARSKPVERLSASASTTMGRTHSSPTMGTSAAPAVNGNSVTSNHTMIPLKTRVMQLLALGPTSVADIVRRVGGDEQNVMRVVNVVGRMTPTSPPTYTLLPNQYSKIKLGPGQWKYTYAERQQVIRLAREAFDELGLPEDAEERLELDRKEQEAINGYQSSAGSVSSGEGEKPLAALSGLTTAPPSHTAVATVAVAEASTKTVKRTQSPAPGAAKSKATNGTGASKKSAPQSKIAKERAKFLAEQKRSTSLPNVKGVEGTASPRVTPLKGLQSPKEEKNGKRKRDEIDKEGAMRRRASYEYSSDEEEPARGRLAANSAMKGGSSLGEQNKESVLSGGYKIPKKGKVTTASSPIKPPKDIDYSSDDSEEGEIRGRPQAKTALTSSAPNGKRHAPPPLELGSKVKDSSISQTREKVTASLPVPPQSAPIIRSTSYPGSVSRSVSDSASGSRSDRGSSNPDPEALRDRYEELFPAYQQLTKKLIKVHQAAESGLDVGIGEEGVGVMVRKWERWHKELAEIRRWFGEK</sequence>
<feature type="compositionally biased region" description="Basic and acidic residues" evidence="1">
    <location>
        <begin position="124"/>
        <end position="134"/>
    </location>
</feature>